<organism evidence="4">
    <name type="scientific">Salmonella enterica</name>
    <name type="common">Salmonella choleraesuis</name>
    <dbReference type="NCBI Taxonomy" id="28901"/>
    <lineage>
        <taxon>Bacteria</taxon>
        <taxon>Pseudomonadati</taxon>
        <taxon>Pseudomonadota</taxon>
        <taxon>Gammaproteobacteria</taxon>
        <taxon>Enterobacterales</taxon>
        <taxon>Enterobacteriaceae</taxon>
        <taxon>Salmonella</taxon>
    </lineage>
</organism>
<accession>A0A5Z2QHN0</accession>
<gene>
    <name evidence="4" type="ORF">F1I74_23810</name>
</gene>
<feature type="signal peptide" evidence="1">
    <location>
        <begin position="1"/>
        <end position="22"/>
    </location>
</feature>
<protein>
    <submittedName>
        <fullName evidence="4">DUF4165 domain-containing protein</fullName>
    </submittedName>
</protein>
<feature type="non-terminal residue" evidence="4">
    <location>
        <position position="531"/>
    </location>
</feature>
<feature type="domain" description="DUF4165" evidence="3">
    <location>
        <begin position="20"/>
        <end position="141"/>
    </location>
</feature>
<evidence type="ECO:0000259" key="2">
    <source>
        <dbReference type="Pfam" id="PF12245"/>
    </source>
</evidence>
<dbReference type="Pfam" id="PF12245">
    <property type="entry name" value="Big_3_2"/>
    <property type="match status" value="1"/>
</dbReference>
<feature type="chain" id="PRO_5026244881" evidence="1">
    <location>
        <begin position="23"/>
        <end position="531"/>
    </location>
</feature>
<dbReference type="InterPro" id="IPR022038">
    <property type="entry name" value="Ig-like_bact"/>
</dbReference>
<proteinExistence type="predicted"/>
<dbReference type="InterPro" id="IPR025429">
    <property type="entry name" value="DUF4165"/>
</dbReference>
<dbReference type="EMBL" id="AAKGOQ010000188">
    <property type="protein sequence ID" value="ECR5743550.1"/>
    <property type="molecule type" value="Genomic_DNA"/>
</dbReference>
<comment type="caution">
    <text evidence="4">The sequence shown here is derived from an EMBL/GenBank/DDBJ whole genome shotgun (WGS) entry which is preliminary data.</text>
</comment>
<name>A0A5Z2QHN0_SALER</name>
<evidence type="ECO:0000259" key="3">
    <source>
        <dbReference type="Pfam" id="PF13752"/>
    </source>
</evidence>
<sequence length="531" mass="58684">MRKTLIGCMVATALATVSSAHAQVFSYSFTDTNKAVRNIKPATQTYLNPAGVLTLNLISGLDRYERVTVTRDSDKKVMYSSVSTKTSVADRIVAADGTEYYGKDMVLPALGEGTFTVVNETLDIRQTVVSTSTYHFIVDTTPPRYKSIYPSQNAGYDMVLSGPLWELGRGGSGQFSIFADGIEDASGIDKIRLVIKRSNGSVVSDNNLSYDTANKRAFYPWIKDMNTQAGMPSSDLDEEFTFNFIVTDLAGNTLNIPPQRFLYDDQMGEFTPFAVHDSRVSTSVVPGISSGYVPFKRGLTVLENPYKLVIRIPRTNWKPYRNGGMSITNNYGGVQVLSEDATYVYVEVKLPQGALDGNYYRPVNTYQWSGGDLGQYASWLNWDPASVKSPAWGSSPIERQKADGTWFNSVNWNLFKASDMPIKLTNIRFNVQARPYDQKITGGATCSIPAGSTTCTVSLPQDIINGTTGYLHSGYEVRSTTEATFFAPIWENIAWHTLGPSVTGFDYNETTNILQVYVNQPGDGSYFDHVY</sequence>
<feature type="domain" description="Ig-like" evidence="2">
    <location>
        <begin position="142"/>
        <end position="265"/>
    </location>
</feature>
<dbReference type="AlphaFoldDB" id="A0A5Z2QHN0"/>
<dbReference type="Pfam" id="PF13752">
    <property type="entry name" value="DUF4165"/>
    <property type="match status" value="1"/>
</dbReference>
<evidence type="ECO:0000256" key="1">
    <source>
        <dbReference type="SAM" id="SignalP"/>
    </source>
</evidence>
<keyword evidence="1" id="KW-0732">Signal</keyword>
<evidence type="ECO:0000313" key="4">
    <source>
        <dbReference type="EMBL" id="ECR5743550.1"/>
    </source>
</evidence>
<reference evidence="4" key="1">
    <citation type="submission" date="2019-09" db="EMBL/GenBank/DDBJ databases">
        <authorList>
            <consortium name="GenomeTrakr network: Whole genome sequencing for foodborne pathogen traceback"/>
        </authorList>
    </citation>
    <scope>NUCLEOTIDE SEQUENCE</scope>
    <source>
        <strain evidence="4">FSIS11924408</strain>
    </source>
</reference>